<name>A0ABX2IGM1_9RHOO</name>
<feature type="transmembrane region" description="Helical" evidence="7">
    <location>
        <begin position="46"/>
        <end position="67"/>
    </location>
</feature>
<keyword evidence="5 7" id="KW-1133">Transmembrane helix</keyword>
<accession>A0ABX2IGM1</accession>
<keyword evidence="3" id="KW-1003">Cell membrane</keyword>
<evidence type="ECO:0000313" key="8">
    <source>
        <dbReference type="EMBL" id="NSL55936.1"/>
    </source>
</evidence>
<feature type="transmembrane region" description="Helical" evidence="7">
    <location>
        <begin position="386"/>
        <end position="405"/>
    </location>
</feature>
<protein>
    <submittedName>
        <fullName evidence="8">Oligosaccharide flippase family protein</fullName>
    </submittedName>
</protein>
<evidence type="ECO:0000256" key="2">
    <source>
        <dbReference type="ARBA" id="ARBA00007430"/>
    </source>
</evidence>
<evidence type="ECO:0000256" key="7">
    <source>
        <dbReference type="SAM" id="Phobius"/>
    </source>
</evidence>
<reference evidence="8 9" key="1">
    <citation type="submission" date="2020-06" db="EMBL/GenBank/DDBJ databases">
        <title>Draft genome of Uliginosibacterium sp. IMCC34675.</title>
        <authorList>
            <person name="Song J."/>
        </authorList>
    </citation>
    <scope>NUCLEOTIDE SEQUENCE [LARGE SCALE GENOMIC DNA]</scope>
    <source>
        <strain evidence="8 9">IMCC34675</strain>
    </source>
</reference>
<evidence type="ECO:0000256" key="4">
    <source>
        <dbReference type="ARBA" id="ARBA00022692"/>
    </source>
</evidence>
<feature type="transmembrane region" description="Helical" evidence="7">
    <location>
        <begin position="12"/>
        <end position="34"/>
    </location>
</feature>
<dbReference type="Proteomes" id="UP000778523">
    <property type="component" value="Unassembled WGS sequence"/>
</dbReference>
<proteinExistence type="inferred from homology"/>
<sequence length="422" mass="44621">MNTRALPSQHTDLLFVYLAYALRYLYLLILTPFYGRVLGVEGYAQVLAAMSLMNMVWLFVSWGFVAAGGREIATAPRSGYGGIFWQHVSARALLSTLALGGGIVATLASPILASHPVIGVCAVLLGIVSAYNLGWYFTASERPRHTVKLEVLGFVLSLIPILSLVRAPGDAWVVLACLLVSGVLALALAHWWVRHEISPARFSPAAGLALVRSSSTLFIYTCSSTLLVASSTYLLSLLSSGSEVGSFGAAERLVSVGLSVMGPASQIFVPRITALFLHDEGAAFRMVRKAALLLGGIGLAGLVASLLLGHWVVRLIFGAGFEASVPVLHLLAIVFPLAAINQIIGAYVLVPQHREGLLTRVTLFGAGLSLLCAIPAGLAWGALGMAAARVGGELAVAAMLLLTSWRMGILQRLLDPESEKTP</sequence>
<feature type="transmembrane region" description="Helical" evidence="7">
    <location>
        <begin position="117"/>
        <end position="137"/>
    </location>
</feature>
<dbReference type="InterPro" id="IPR050833">
    <property type="entry name" value="Poly_Biosynth_Transport"/>
</dbReference>
<feature type="transmembrane region" description="Helical" evidence="7">
    <location>
        <begin position="357"/>
        <end position="380"/>
    </location>
</feature>
<feature type="transmembrane region" description="Helical" evidence="7">
    <location>
        <begin position="171"/>
        <end position="193"/>
    </location>
</feature>
<feature type="transmembrane region" description="Helical" evidence="7">
    <location>
        <begin position="325"/>
        <end position="350"/>
    </location>
</feature>
<keyword evidence="9" id="KW-1185">Reference proteome</keyword>
<organism evidence="8 9">
    <name type="scientific">Uliginosibacterium aquaticum</name>
    <dbReference type="NCBI Taxonomy" id="2731212"/>
    <lineage>
        <taxon>Bacteria</taxon>
        <taxon>Pseudomonadati</taxon>
        <taxon>Pseudomonadota</taxon>
        <taxon>Betaproteobacteria</taxon>
        <taxon>Rhodocyclales</taxon>
        <taxon>Zoogloeaceae</taxon>
        <taxon>Uliginosibacterium</taxon>
    </lineage>
</organism>
<comment type="subcellular location">
    <subcellularLocation>
        <location evidence="1">Cell membrane</location>
        <topology evidence="1">Multi-pass membrane protein</topology>
    </subcellularLocation>
</comment>
<evidence type="ECO:0000256" key="5">
    <source>
        <dbReference type="ARBA" id="ARBA00022989"/>
    </source>
</evidence>
<dbReference type="InterPro" id="IPR002797">
    <property type="entry name" value="Polysacc_synth"/>
</dbReference>
<evidence type="ECO:0000256" key="6">
    <source>
        <dbReference type="ARBA" id="ARBA00023136"/>
    </source>
</evidence>
<comment type="similarity">
    <text evidence="2">Belongs to the polysaccharide synthase family.</text>
</comment>
<gene>
    <name evidence="8" type="ORF">HJ583_012925</name>
</gene>
<feature type="transmembrane region" description="Helical" evidence="7">
    <location>
        <begin position="88"/>
        <end position="111"/>
    </location>
</feature>
<dbReference type="RefSeq" id="WP_170022310.1">
    <property type="nucleotide sequence ID" value="NZ_JABCSC020000003.1"/>
</dbReference>
<feature type="transmembrane region" description="Helical" evidence="7">
    <location>
        <begin position="290"/>
        <end position="313"/>
    </location>
</feature>
<dbReference type="EMBL" id="JABCSC020000003">
    <property type="protein sequence ID" value="NSL55936.1"/>
    <property type="molecule type" value="Genomic_DNA"/>
</dbReference>
<keyword evidence="4 7" id="KW-0812">Transmembrane</keyword>
<dbReference type="PANTHER" id="PTHR30250:SF10">
    <property type="entry name" value="LIPOPOLYSACCHARIDE BIOSYNTHESIS PROTEIN WZXC"/>
    <property type="match status" value="1"/>
</dbReference>
<evidence type="ECO:0000313" key="9">
    <source>
        <dbReference type="Proteomes" id="UP000778523"/>
    </source>
</evidence>
<dbReference type="PANTHER" id="PTHR30250">
    <property type="entry name" value="PST FAMILY PREDICTED COLANIC ACID TRANSPORTER"/>
    <property type="match status" value="1"/>
</dbReference>
<keyword evidence="6 7" id="KW-0472">Membrane</keyword>
<evidence type="ECO:0000256" key="1">
    <source>
        <dbReference type="ARBA" id="ARBA00004651"/>
    </source>
</evidence>
<evidence type="ECO:0000256" key="3">
    <source>
        <dbReference type="ARBA" id="ARBA00022475"/>
    </source>
</evidence>
<feature type="transmembrane region" description="Helical" evidence="7">
    <location>
        <begin position="149"/>
        <end position="165"/>
    </location>
</feature>
<dbReference type="Pfam" id="PF01943">
    <property type="entry name" value="Polysacc_synt"/>
    <property type="match status" value="1"/>
</dbReference>
<comment type="caution">
    <text evidence="8">The sequence shown here is derived from an EMBL/GenBank/DDBJ whole genome shotgun (WGS) entry which is preliminary data.</text>
</comment>